<evidence type="ECO:0000256" key="6">
    <source>
        <dbReference type="ARBA" id="ARBA00022618"/>
    </source>
</evidence>
<evidence type="ECO:0000259" key="16">
    <source>
        <dbReference type="Pfam" id="PF01225"/>
    </source>
</evidence>
<dbReference type="EMBL" id="AP021879">
    <property type="protein sequence ID" value="BBO91638.1"/>
    <property type="molecule type" value="Genomic_DNA"/>
</dbReference>
<evidence type="ECO:0000256" key="7">
    <source>
        <dbReference type="ARBA" id="ARBA00022741"/>
    </source>
</evidence>
<dbReference type="UniPathway" id="UPA00219"/>
<dbReference type="GO" id="GO:0005737">
    <property type="term" value="C:cytoplasm"/>
    <property type="evidence" value="ECO:0007669"/>
    <property type="project" value="UniProtKB-SubCell"/>
</dbReference>
<evidence type="ECO:0000256" key="9">
    <source>
        <dbReference type="ARBA" id="ARBA00022960"/>
    </source>
</evidence>
<proteinExistence type="inferred from homology"/>
<evidence type="ECO:0000256" key="8">
    <source>
        <dbReference type="ARBA" id="ARBA00022840"/>
    </source>
</evidence>
<dbReference type="Pfam" id="PF01225">
    <property type="entry name" value="Mur_ligase"/>
    <property type="match status" value="1"/>
</dbReference>
<accession>A0A5K8AGF3</accession>
<dbReference type="Gene3D" id="3.40.1190.10">
    <property type="entry name" value="Mur-like, catalytic domain"/>
    <property type="match status" value="1"/>
</dbReference>
<keyword evidence="15" id="KW-1133">Transmembrane helix</keyword>
<organism evidence="19 20">
    <name type="scientific">Desulfosarcina ovata subsp. ovata</name>
    <dbReference type="NCBI Taxonomy" id="2752305"/>
    <lineage>
        <taxon>Bacteria</taxon>
        <taxon>Pseudomonadati</taxon>
        <taxon>Thermodesulfobacteriota</taxon>
        <taxon>Desulfobacteria</taxon>
        <taxon>Desulfobacterales</taxon>
        <taxon>Desulfosarcinaceae</taxon>
        <taxon>Desulfosarcina</taxon>
    </lineage>
</organism>
<dbReference type="Gene3D" id="3.90.190.20">
    <property type="entry name" value="Mur ligase, C-terminal domain"/>
    <property type="match status" value="1"/>
</dbReference>
<keyword evidence="9 14" id="KW-0133">Cell shape</keyword>
<protein>
    <recommendedName>
        <fullName evidence="3 14">UDP-N-acetylmuramate--L-alanine ligase</fullName>
        <ecNumber evidence="3 14">6.3.2.8</ecNumber>
    </recommendedName>
    <alternativeName>
        <fullName evidence="14">UDP-N-acetylmuramoyl-L-alanine synthetase</fullName>
    </alternativeName>
</protein>
<dbReference type="GO" id="GO:0071555">
    <property type="term" value="P:cell wall organization"/>
    <property type="evidence" value="ECO:0007669"/>
    <property type="project" value="UniProtKB-KW"/>
</dbReference>
<dbReference type="SUPFAM" id="SSF53623">
    <property type="entry name" value="MurD-like peptide ligases, catalytic domain"/>
    <property type="match status" value="1"/>
</dbReference>
<evidence type="ECO:0000256" key="2">
    <source>
        <dbReference type="ARBA" id="ARBA00004752"/>
    </source>
</evidence>
<feature type="binding site" evidence="14">
    <location>
        <begin position="112"/>
        <end position="118"/>
    </location>
    <ligand>
        <name>ATP</name>
        <dbReference type="ChEBI" id="CHEBI:30616"/>
    </ligand>
</feature>
<evidence type="ECO:0000256" key="13">
    <source>
        <dbReference type="ARBA" id="ARBA00047833"/>
    </source>
</evidence>
<sequence length="472" mass="51085">MYLKKYHIHFVGIGGIGMSGIAELLLNLGYRVSGSDLKASDITANLAQAGGSIFIGHRAGQIAGADVVVVSSAIDATNPEVAAARQAAIPVIPRAEMLAELMRLKYSVAVAGAHGKTSTTSLVANVLAGGGLDPTVVIGGKLKSIGRNAVLGQGDFIVAEADESDGSFLKFSPAIAVVTNIDREHMDFYKDLDAIKQVFLDFIDRIPFYGLAVLCLDNEPLQGLLPRIEKRMVTYGRSTQADLQARDIHFSEMKSRFSVFQRGENLGEFHLAMPGMHNVYNALAAIAVGLELDIPLASIKRALAGAEGVQRRLEIKGETATRIRVVDDYGHHPTEIQVTLEAVKANWPDRRKVVVFQPHRYSRTQALMEEFGRSFNNSDLLVVLPIYAASEKPIAGVSSQVLADCIRAHGHRNVTCLDSLEGCVDHLVKILADKDLLLTLGAGDVYRVGERVLEKLSEAKSSTIARKQVPDR</sequence>
<dbReference type="PANTHER" id="PTHR43445:SF3">
    <property type="entry name" value="UDP-N-ACETYLMURAMATE--L-ALANINE LIGASE"/>
    <property type="match status" value="1"/>
</dbReference>
<dbReference type="RefSeq" id="WP_155312521.1">
    <property type="nucleotide sequence ID" value="NZ_AP021879.1"/>
</dbReference>
<evidence type="ECO:0000256" key="5">
    <source>
        <dbReference type="ARBA" id="ARBA00022598"/>
    </source>
</evidence>
<evidence type="ECO:0000256" key="3">
    <source>
        <dbReference type="ARBA" id="ARBA00012211"/>
    </source>
</evidence>
<dbReference type="NCBIfam" id="TIGR01082">
    <property type="entry name" value="murC"/>
    <property type="match status" value="1"/>
</dbReference>
<keyword evidence="20" id="KW-1185">Reference proteome</keyword>
<feature type="domain" description="Mur ligase central" evidence="18">
    <location>
        <begin position="110"/>
        <end position="288"/>
    </location>
</feature>
<comment type="pathway">
    <text evidence="2 14">Cell wall biogenesis; peptidoglycan biosynthesis.</text>
</comment>
<dbReference type="InterPro" id="IPR050061">
    <property type="entry name" value="MurCDEF_pg_biosynth"/>
</dbReference>
<keyword evidence="8 14" id="KW-0067">ATP-binding</keyword>
<dbReference type="InterPro" id="IPR000713">
    <property type="entry name" value="Mur_ligase_N"/>
</dbReference>
<dbReference type="AlphaFoldDB" id="A0A5K8AGF3"/>
<keyword evidence="15" id="KW-0472">Membrane</keyword>
<dbReference type="GO" id="GO:0008763">
    <property type="term" value="F:UDP-N-acetylmuramate-L-alanine ligase activity"/>
    <property type="evidence" value="ECO:0007669"/>
    <property type="project" value="UniProtKB-UniRule"/>
</dbReference>
<dbReference type="GO" id="GO:0008360">
    <property type="term" value="P:regulation of cell shape"/>
    <property type="evidence" value="ECO:0007669"/>
    <property type="project" value="UniProtKB-KW"/>
</dbReference>
<dbReference type="SUPFAM" id="SSF53244">
    <property type="entry name" value="MurD-like peptide ligases, peptide-binding domain"/>
    <property type="match status" value="1"/>
</dbReference>
<evidence type="ECO:0000256" key="11">
    <source>
        <dbReference type="ARBA" id="ARBA00023306"/>
    </source>
</evidence>
<keyword evidence="6 14" id="KW-0132">Cell division</keyword>
<dbReference type="PANTHER" id="PTHR43445">
    <property type="entry name" value="UDP-N-ACETYLMURAMATE--L-ALANINE LIGASE-RELATED"/>
    <property type="match status" value="1"/>
</dbReference>
<dbReference type="EC" id="6.3.2.8" evidence="3 14"/>
<evidence type="ECO:0000259" key="18">
    <source>
        <dbReference type="Pfam" id="PF08245"/>
    </source>
</evidence>
<reference evidence="19 20" key="1">
    <citation type="submission" date="2019-11" db="EMBL/GenBank/DDBJ databases">
        <title>Comparative genomics of hydrocarbon-degrading Desulfosarcina strains.</title>
        <authorList>
            <person name="Watanabe M."/>
            <person name="Kojima H."/>
            <person name="Fukui M."/>
        </authorList>
    </citation>
    <scope>NUCLEOTIDE SEQUENCE [LARGE SCALE GENOMIC DNA]</scope>
    <source>
        <strain evidence="20">oXyS1</strain>
    </source>
</reference>
<dbReference type="SUPFAM" id="SSF51984">
    <property type="entry name" value="MurCD N-terminal domain"/>
    <property type="match status" value="1"/>
</dbReference>
<dbReference type="Pfam" id="PF02875">
    <property type="entry name" value="Mur_ligase_C"/>
    <property type="match status" value="1"/>
</dbReference>
<keyword evidence="5 14" id="KW-0436">Ligase</keyword>
<evidence type="ECO:0000256" key="1">
    <source>
        <dbReference type="ARBA" id="ARBA00004496"/>
    </source>
</evidence>
<dbReference type="InterPro" id="IPR036565">
    <property type="entry name" value="Mur-like_cat_sf"/>
</dbReference>
<evidence type="ECO:0000256" key="4">
    <source>
        <dbReference type="ARBA" id="ARBA00022490"/>
    </source>
</evidence>
<keyword evidence="7 14" id="KW-0547">Nucleotide-binding</keyword>
<dbReference type="Gene3D" id="3.40.50.720">
    <property type="entry name" value="NAD(P)-binding Rossmann-like Domain"/>
    <property type="match status" value="1"/>
</dbReference>
<dbReference type="HAMAP" id="MF_00046">
    <property type="entry name" value="MurC"/>
    <property type="match status" value="1"/>
</dbReference>
<comment type="catalytic activity">
    <reaction evidence="13 14">
        <text>UDP-N-acetyl-alpha-D-muramate + L-alanine + ATP = UDP-N-acetyl-alpha-D-muramoyl-L-alanine + ADP + phosphate + H(+)</text>
        <dbReference type="Rhea" id="RHEA:23372"/>
        <dbReference type="ChEBI" id="CHEBI:15378"/>
        <dbReference type="ChEBI" id="CHEBI:30616"/>
        <dbReference type="ChEBI" id="CHEBI:43474"/>
        <dbReference type="ChEBI" id="CHEBI:57972"/>
        <dbReference type="ChEBI" id="CHEBI:70757"/>
        <dbReference type="ChEBI" id="CHEBI:83898"/>
        <dbReference type="ChEBI" id="CHEBI:456216"/>
        <dbReference type="EC" id="6.3.2.8"/>
    </reaction>
</comment>
<feature type="domain" description="Mur ligase N-terminal catalytic" evidence="16">
    <location>
        <begin position="7"/>
        <end position="106"/>
    </location>
</feature>
<feature type="transmembrane region" description="Helical" evidence="15">
    <location>
        <begin position="6"/>
        <end position="28"/>
    </location>
</feature>
<evidence type="ECO:0000256" key="10">
    <source>
        <dbReference type="ARBA" id="ARBA00022984"/>
    </source>
</evidence>
<evidence type="ECO:0000256" key="14">
    <source>
        <dbReference type="HAMAP-Rule" id="MF_00046"/>
    </source>
</evidence>
<dbReference type="Proteomes" id="UP000422108">
    <property type="component" value="Chromosome"/>
</dbReference>
<gene>
    <name evidence="14 19" type="primary">murC</name>
    <name evidence="19" type="ORF">DSCOOX_48180</name>
</gene>
<dbReference type="GO" id="GO:0009252">
    <property type="term" value="P:peptidoglycan biosynthetic process"/>
    <property type="evidence" value="ECO:0007669"/>
    <property type="project" value="UniProtKB-UniRule"/>
</dbReference>
<comment type="subcellular location">
    <subcellularLocation>
        <location evidence="1 14">Cytoplasm</location>
    </subcellularLocation>
</comment>
<comment type="function">
    <text evidence="14">Cell wall formation.</text>
</comment>
<evidence type="ECO:0000313" key="20">
    <source>
        <dbReference type="Proteomes" id="UP000422108"/>
    </source>
</evidence>
<feature type="domain" description="Mur ligase C-terminal" evidence="17">
    <location>
        <begin position="311"/>
        <end position="443"/>
    </location>
</feature>
<dbReference type="InterPro" id="IPR013221">
    <property type="entry name" value="Mur_ligase_cen"/>
</dbReference>
<keyword evidence="11 14" id="KW-0131">Cell cycle</keyword>
<name>A0A5K8AGF3_9BACT</name>
<keyword evidence="4 14" id="KW-0963">Cytoplasm</keyword>
<dbReference type="InterPro" id="IPR005758">
    <property type="entry name" value="UDP-N-AcMur_Ala_ligase_MurC"/>
</dbReference>
<evidence type="ECO:0000256" key="12">
    <source>
        <dbReference type="ARBA" id="ARBA00023316"/>
    </source>
</evidence>
<comment type="similarity">
    <text evidence="14">Belongs to the MurCDEF family.</text>
</comment>
<dbReference type="InterPro" id="IPR036615">
    <property type="entry name" value="Mur_ligase_C_dom_sf"/>
</dbReference>
<keyword evidence="15" id="KW-0812">Transmembrane</keyword>
<dbReference type="Pfam" id="PF08245">
    <property type="entry name" value="Mur_ligase_M"/>
    <property type="match status" value="1"/>
</dbReference>
<evidence type="ECO:0000256" key="15">
    <source>
        <dbReference type="SAM" id="Phobius"/>
    </source>
</evidence>
<keyword evidence="10 14" id="KW-0573">Peptidoglycan synthesis</keyword>
<dbReference type="GO" id="GO:0005524">
    <property type="term" value="F:ATP binding"/>
    <property type="evidence" value="ECO:0007669"/>
    <property type="project" value="UniProtKB-UniRule"/>
</dbReference>
<evidence type="ECO:0000313" key="19">
    <source>
        <dbReference type="EMBL" id="BBO91638.1"/>
    </source>
</evidence>
<keyword evidence="12 14" id="KW-0961">Cell wall biogenesis/degradation</keyword>
<dbReference type="InterPro" id="IPR004101">
    <property type="entry name" value="Mur_ligase_C"/>
</dbReference>
<evidence type="ECO:0000259" key="17">
    <source>
        <dbReference type="Pfam" id="PF02875"/>
    </source>
</evidence>
<dbReference type="GO" id="GO:0051301">
    <property type="term" value="P:cell division"/>
    <property type="evidence" value="ECO:0007669"/>
    <property type="project" value="UniProtKB-KW"/>
</dbReference>